<dbReference type="PANTHER" id="PTHR38777:SF1">
    <property type="entry name" value="DNAK SUPPRESSOR PROTEIN"/>
    <property type="match status" value="1"/>
</dbReference>
<keyword evidence="1" id="KW-0479">Metal-binding</keyword>
<dbReference type="PROSITE" id="PS51128">
    <property type="entry name" value="ZF_DKSA_2"/>
    <property type="match status" value="1"/>
</dbReference>
<name>A0AA42SSR9_AQUAC</name>
<evidence type="ECO:0000256" key="4">
    <source>
        <dbReference type="PROSITE-ProRule" id="PRU00510"/>
    </source>
</evidence>
<evidence type="ECO:0000313" key="7">
    <source>
        <dbReference type="Proteomes" id="UP001158730"/>
    </source>
</evidence>
<dbReference type="InterPro" id="IPR000962">
    <property type="entry name" value="Znf_DskA_TraR"/>
</dbReference>
<dbReference type="GO" id="GO:0008270">
    <property type="term" value="F:zinc ion binding"/>
    <property type="evidence" value="ECO:0007669"/>
    <property type="project" value="UniProtKB-KW"/>
</dbReference>
<organism evidence="6 7">
    <name type="scientific">Aquipseudomonas alcaligenes</name>
    <name type="common">Pseudomonas alcaligenes</name>
    <dbReference type="NCBI Taxonomy" id="43263"/>
    <lineage>
        <taxon>Bacteria</taxon>
        <taxon>Pseudomonadati</taxon>
        <taxon>Pseudomonadota</taxon>
        <taxon>Gammaproteobacteria</taxon>
        <taxon>Pseudomonadales</taxon>
        <taxon>Pseudomonadaceae</taxon>
        <taxon>Aquipseudomonas</taxon>
    </lineage>
</organism>
<dbReference type="Gene3D" id="1.20.120.910">
    <property type="entry name" value="DksA, coiled-coil domain"/>
    <property type="match status" value="1"/>
</dbReference>
<evidence type="ECO:0000256" key="1">
    <source>
        <dbReference type="ARBA" id="ARBA00022723"/>
    </source>
</evidence>
<dbReference type="InterPro" id="IPR020458">
    <property type="entry name" value="Znf_DskA_TraR_CS"/>
</dbReference>
<evidence type="ECO:0000256" key="2">
    <source>
        <dbReference type="ARBA" id="ARBA00022771"/>
    </source>
</evidence>
<dbReference type="SUPFAM" id="SSF57716">
    <property type="entry name" value="Glucocorticoid receptor-like (DNA-binding domain)"/>
    <property type="match status" value="1"/>
</dbReference>
<keyword evidence="2" id="KW-0863">Zinc-finger</keyword>
<dbReference type="AlphaFoldDB" id="A0AA42SSR9"/>
<dbReference type="Pfam" id="PF01258">
    <property type="entry name" value="zf-dskA_traR"/>
    <property type="match status" value="1"/>
</dbReference>
<comment type="caution">
    <text evidence="6">The sequence shown here is derived from an EMBL/GenBank/DDBJ whole genome shotgun (WGS) entry which is preliminary data.</text>
</comment>
<feature type="zinc finger region" description="dksA C4-type" evidence="4">
    <location>
        <begin position="40"/>
        <end position="64"/>
    </location>
</feature>
<protein>
    <submittedName>
        <fullName evidence="6">TraR/DksA C4-type zinc finger protein</fullName>
    </submittedName>
</protein>
<evidence type="ECO:0000256" key="3">
    <source>
        <dbReference type="ARBA" id="ARBA00022833"/>
    </source>
</evidence>
<dbReference type="Proteomes" id="UP001158730">
    <property type="component" value="Unassembled WGS sequence"/>
</dbReference>
<gene>
    <name evidence="6" type="ORF">N5C05_11010</name>
</gene>
<dbReference type="PROSITE" id="PS01102">
    <property type="entry name" value="ZF_DKSA_1"/>
    <property type="match status" value="1"/>
</dbReference>
<evidence type="ECO:0000313" key="6">
    <source>
        <dbReference type="EMBL" id="MDH1055288.1"/>
    </source>
</evidence>
<evidence type="ECO:0000259" key="5">
    <source>
        <dbReference type="Pfam" id="PF01258"/>
    </source>
</evidence>
<dbReference type="RefSeq" id="WP_280053943.1">
    <property type="nucleotide sequence ID" value="NZ_JAOBYN010000008.1"/>
</dbReference>
<keyword evidence="3" id="KW-0862">Zinc</keyword>
<feature type="domain" description="Zinc finger DksA/TraR C4-type" evidence="5">
    <location>
        <begin position="40"/>
        <end position="69"/>
    </location>
</feature>
<reference evidence="6" key="1">
    <citation type="submission" date="2022-09" db="EMBL/GenBank/DDBJ databases">
        <title>Intensive care unit water sources are persistently colonized with multi-drug resistant bacteria and are the site of extensive horizontal gene transfer of antibiotic resistance genes.</title>
        <authorList>
            <person name="Diorio-Toth L."/>
        </authorList>
    </citation>
    <scope>NUCLEOTIDE SEQUENCE</scope>
    <source>
        <strain evidence="6">GD03990</strain>
    </source>
</reference>
<sequence length="73" mass="8453">MDEAQFEQAQRLQDERLQDERLQHAIANRVQYQGESALECESCGIDIPEARRLAVPGCRFCTECQSRQEVRRG</sequence>
<dbReference type="GO" id="GO:1900378">
    <property type="term" value="P:positive regulation of secondary metabolite biosynthetic process"/>
    <property type="evidence" value="ECO:0007669"/>
    <property type="project" value="TreeGrafter"/>
</dbReference>
<proteinExistence type="predicted"/>
<dbReference type="EMBL" id="JAOBYN010000008">
    <property type="protein sequence ID" value="MDH1055288.1"/>
    <property type="molecule type" value="Genomic_DNA"/>
</dbReference>
<dbReference type="PANTHER" id="PTHR38777">
    <property type="entry name" value="FELS-2 PROPHAGE PROTEIN"/>
    <property type="match status" value="1"/>
</dbReference>
<accession>A0AA42SSR9</accession>